<organism evidence="1 2">
    <name type="scientific">Cyphellophora europaea (strain CBS 101466)</name>
    <name type="common">Phialophora europaea</name>
    <dbReference type="NCBI Taxonomy" id="1220924"/>
    <lineage>
        <taxon>Eukaryota</taxon>
        <taxon>Fungi</taxon>
        <taxon>Dikarya</taxon>
        <taxon>Ascomycota</taxon>
        <taxon>Pezizomycotina</taxon>
        <taxon>Eurotiomycetes</taxon>
        <taxon>Chaetothyriomycetidae</taxon>
        <taxon>Chaetothyriales</taxon>
        <taxon>Cyphellophoraceae</taxon>
        <taxon>Cyphellophora</taxon>
    </lineage>
</organism>
<proteinExistence type="predicted"/>
<accession>W2RRA1</accession>
<gene>
    <name evidence="1" type="ORF">HMPREF1541_06279</name>
</gene>
<dbReference type="InterPro" id="IPR029058">
    <property type="entry name" value="AB_hydrolase_fold"/>
</dbReference>
<sequence>MAKHSVLFIPGSYVVLSVHQPLIDAVSAAGYEINGIYLPSIGPCSSEGYPSPAPSMYDDVAAIADEAEQLADQGTDVVLTGHSYAGVPMSQCTKGLSRVERQQQGKPGGTVPPWLLCLARPSTGTISQLAAKPLFK</sequence>
<dbReference type="AlphaFoldDB" id="W2RRA1"/>
<dbReference type="OrthoDB" id="1263307at2759"/>
<dbReference type="EMBL" id="KB822722">
    <property type="protein sequence ID" value="ETN38248.1"/>
    <property type="molecule type" value="Genomic_DNA"/>
</dbReference>
<dbReference type="InParanoid" id="W2RRA1"/>
<dbReference type="PANTHER" id="PTHR37017:SF11">
    <property type="entry name" value="ESTERASE_LIPASE_THIOESTERASE DOMAIN-CONTAINING PROTEIN"/>
    <property type="match status" value="1"/>
</dbReference>
<evidence type="ECO:0008006" key="3">
    <source>
        <dbReference type="Google" id="ProtNLM"/>
    </source>
</evidence>
<protein>
    <recommendedName>
        <fullName evidence="3">AB hydrolase-1 domain-containing protein</fullName>
    </recommendedName>
</protein>
<dbReference type="GeneID" id="19973618"/>
<dbReference type="PANTHER" id="PTHR37017">
    <property type="entry name" value="AB HYDROLASE-1 DOMAIN-CONTAINING PROTEIN-RELATED"/>
    <property type="match status" value="1"/>
</dbReference>
<dbReference type="eggNOG" id="ENOG502SMUR">
    <property type="taxonomic scope" value="Eukaryota"/>
</dbReference>
<dbReference type="Gene3D" id="3.40.50.1820">
    <property type="entry name" value="alpha/beta hydrolase"/>
    <property type="match status" value="1"/>
</dbReference>
<evidence type="ECO:0000313" key="2">
    <source>
        <dbReference type="Proteomes" id="UP000030752"/>
    </source>
</evidence>
<dbReference type="InterPro" id="IPR052897">
    <property type="entry name" value="Sec-Metab_Biosynth_Hydrolase"/>
</dbReference>
<dbReference type="SUPFAM" id="SSF53474">
    <property type="entry name" value="alpha/beta-Hydrolases"/>
    <property type="match status" value="1"/>
</dbReference>
<name>W2RRA1_CYPE1</name>
<dbReference type="HOGENOM" id="CLU_1875354_0_0_1"/>
<evidence type="ECO:0000313" key="1">
    <source>
        <dbReference type="EMBL" id="ETN38248.1"/>
    </source>
</evidence>
<dbReference type="VEuPathDB" id="FungiDB:HMPREF1541_06279"/>
<dbReference type="Proteomes" id="UP000030752">
    <property type="component" value="Unassembled WGS sequence"/>
</dbReference>
<reference evidence="1 2" key="1">
    <citation type="submission" date="2013-03" db="EMBL/GenBank/DDBJ databases">
        <title>The Genome Sequence of Phialophora europaea CBS 101466.</title>
        <authorList>
            <consortium name="The Broad Institute Genomics Platform"/>
            <person name="Cuomo C."/>
            <person name="de Hoog S."/>
            <person name="Gorbushina A."/>
            <person name="Walker B."/>
            <person name="Young S.K."/>
            <person name="Zeng Q."/>
            <person name="Gargeya S."/>
            <person name="Fitzgerald M."/>
            <person name="Haas B."/>
            <person name="Abouelleil A."/>
            <person name="Allen A.W."/>
            <person name="Alvarado L."/>
            <person name="Arachchi H.M."/>
            <person name="Berlin A.M."/>
            <person name="Chapman S.B."/>
            <person name="Gainer-Dewar J."/>
            <person name="Goldberg J."/>
            <person name="Griggs A."/>
            <person name="Gujja S."/>
            <person name="Hansen M."/>
            <person name="Howarth C."/>
            <person name="Imamovic A."/>
            <person name="Ireland A."/>
            <person name="Larimer J."/>
            <person name="McCowan C."/>
            <person name="Murphy C."/>
            <person name="Pearson M."/>
            <person name="Poon T.W."/>
            <person name="Priest M."/>
            <person name="Roberts A."/>
            <person name="Saif S."/>
            <person name="Shea T."/>
            <person name="Sisk P."/>
            <person name="Sykes S."/>
            <person name="Wortman J."/>
            <person name="Nusbaum C."/>
            <person name="Birren B."/>
        </authorList>
    </citation>
    <scope>NUCLEOTIDE SEQUENCE [LARGE SCALE GENOMIC DNA]</scope>
    <source>
        <strain evidence="1 2">CBS 101466</strain>
    </source>
</reference>
<dbReference type="STRING" id="1220924.W2RRA1"/>
<keyword evidence="2" id="KW-1185">Reference proteome</keyword>
<dbReference type="RefSeq" id="XP_008718837.1">
    <property type="nucleotide sequence ID" value="XM_008720615.1"/>
</dbReference>